<reference evidence="1" key="2">
    <citation type="journal article" date="2023" name="IMA Fungus">
        <title>Comparative genomic study of the Penicillium genus elucidates a diverse pangenome and 15 lateral gene transfer events.</title>
        <authorList>
            <person name="Petersen C."/>
            <person name="Sorensen T."/>
            <person name="Nielsen M.R."/>
            <person name="Sondergaard T.E."/>
            <person name="Sorensen J.L."/>
            <person name="Fitzpatrick D.A."/>
            <person name="Frisvad J.C."/>
            <person name="Nielsen K.L."/>
        </authorList>
    </citation>
    <scope>NUCLEOTIDE SEQUENCE</scope>
    <source>
        <strain evidence="1">IBT 20477</strain>
    </source>
</reference>
<proteinExistence type="predicted"/>
<gene>
    <name evidence="1" type="ORF">N7449_007264</name>
</gene>
<dbReference type="Proteomes" id="UP001150942">
    <property type="component" value="Unassembled WGS sequence"/>
</dbReference>
<sequence length="61" mass="7015">MGQQNPRFPWKLVFMEEDDSLSNSNDKHGEPRVPTERRLINSSARKTTTATMTLSYQLESS</sequence>
<evidence type="ECO:0000313" key="1">
    <source>
        <dbReference type="EMBL" id="KAJ5196785.1"/>
    </source>
</evidence>
<dbReference type="AlphaFoldDB" id="A0A9W9JKW7"/>
<organism evidence="1 2">
    <name type="scientific">Penicillium cf. viridicatum</name>
    <dbReference type="NCBI Taxonomy" id="2972119"/>
    <lineage>
        <taxon>Eukaryota</taxon>
        <taxon>Fungi</taxon>
        <taxon>Dikarya</taxon>
        <taxon>Ascomycota</taxon>
        <taxon>Pezizomycotina</taxon>
        <taxon>Eurotiomycetes</taxon>
        <taxon>Eurotiomycetidae</taxon>
        <taxon>Eurotiales</taxon>
        <taxon>Aspergillaceae</taxon>
        <taxon>Penicillium</taxon>
    </lineage>
</organism>
<evidence type="ECO:0000313" key="2">
    <source>
        <dbReference type="Proteomes" id="UP001150942"/>
    </source>
</evidence>
<name>A0A9W9JKW7_9EURO</name>
<accession>A0A9W9JKW7</accession>
<protein>
    <submittedName>
        <fullName evidence="1">Uncharacterized protein</fullName>
    </submittedName>
</protein>
<dbReference type="EMBL" id="JAPQKQ010000005">
    <property type="protein sequence ID" value="KAJ5196785.1"/>
    <property type="molecule type" value="Genomic_DNA"/>
</dbReference>
<reference evidence="1" key="1">
    <citation type="submission" date="2022-11" db="EMBL/GenBank/DDBJ databases">
        <authorList>
            <person name="Petersen C."/>
        </authorList>
    </citation>
    <scope>NUCLEOTIDE SEQUENCE</scope>
    <source>
        <strain evidence="1">IBT 20477</strain>
    </source>
</reference>
<comment type="caution">
    <text evidence="1">The sequence shown here is derived from an EMBL/GenBank/DDBJ whole genome shotgun (WGS) entry which is preliminary data.</text>
</comment>
<keyword evidence="2" id="KW-1185">Reference proteome</keyword>